<dbReference type="EMBL" id="KZ819634">
    <property type="protein sequence ID" value="PWN93594.1"/>
    <property type="molecule type" value="Genomic_DNA"/>
</dbReference>
<feature type="chain" id="PRO_5016340802" evidence="2">
    <location>
        <begin position="21"/>
        <end position="151"/>
    </location>
</feature>
<dbReference type="InParanoid" id="A0A316YXW6"/>
<sequence>MRTHWEKTLSMLSWLRPLWARLSRTTSNHSSISEVAFESILAAACVAAEEPEPMYEAQTILSSPKASRAVSRKMRSLRSSSARRSSALIEGVTLPAIDSAVDTAAEVASATEWITLAPVLVRPGASTARKEAAALTEGGSRLGSGRGDSLR</sequence>
<dbReference type="RefSeq" id="XP_025380792.1">
    <property type="nucleotide sequence ID" value="XM_025522530.1"/>
</dbReference>
<feature type="signal peptide" evidence="2">
    <location>
        <begin position="1"/>
        <end position="20"/>
    </location>
</feature>
<keyword evidence="4" id="KW-1185">Reference proteome</keyword>
<organism evidence="3 4">
    <name type="scientific">Acaromyces ingoldii</name>
    <dbReference type="NCBI Taxonomy" id="215250"/>
    <lineage>
        <taxon>Eukaryota</taxon>
        <taxon>Fungi</taxon>
        <taxon>Dikarya</taxon>
        <taxon>Basidiomycota</taxon>
        <taxon>Ustilaginomycotina</taxon>
        <taxon>Exobasidiomycetes</taxon>
        <taxon>Exobasidiales</taxon>
        <taxon>Cryptobasidiaceae</taxon>
        <taxon>Acaromyces</taxon>
    </lineage>
</organism>
<evidence type="ECO:0000256" key="2">
    <source>
        <dbReference type="SAM" id="SignalP"/>
    </source>
</evidence>
<evidence type="ECO:0000313" key="4">
    <source>
        <dbReference type="Proteomes" id="UP000245768"/>
    </source>
</evidence>
<accession>A0A316YXW6</accession>
<proteinExistence type="predicted"/>
<feature type="compositionally biased region" description="Gly residues" evidence="1">
    <location>
        <begin position="140"/>
        <end position="151"/>
    </location>
</feature>
<evidence type="ECO:0000256" key="1">
    <source>
        <dbReference type="SAM" id="MobiDB-lite"/>
    </source>
</evidence>
<dbReference type="Proteomes" id="UP000245768">
    <property type="component" value="Unassembled WGS sequence"/>
</dbReference>
<dbReference type="AlphaFoldDB" id="A0A316YXW6"/>
<name>A0A316YXW6_9BASI</name>
<gene>
    <name evidence="3" type="ORF">FA10DRAFT_26892</name>
</gene>
<protein>
    <submittedName>
        <fullName evidence="3">Uncharacterized protein</fullName>
    </submittedName>
</protein>
<evidence type="ECO:0000313" key="3">
    <source>
        <dbReference type="EMBL" id="PWN93594.1"/>
    </source>
</evidence>
<feature type="region of interest" description="Disordered" evidence="1">
    <location>
        <begin position="131"/>
        <end position="151"/>
    </location>
</feature>
<keyword evidence="2" id="KW-0732">Signal</keyword>
<dbReference type="GeneID" id="37044446"/>
<reference evidence="3 4" key="1">
    <citation type="journal article" date="2018" name="Mol. Biol. Evol.">
        <title>Broad Genomic Sampling Reveals a Smut Pathogenic Ancestry of the Fungal Clade Ustilaginomycotina.</title>
        <authorList>
            <person name="Kijpornyongpan T."/>
            <person name="Mondo S.J."/>
            <person name="Barry K."/>
            <person name="Sandor L."/>
            <person name="Lee J."/>
            <person name="Lipzen A."/>
            <person name="Pangilinan J."/>
            <person name="LaButti K."/>
            <person name="Hainaut M."/>
            <person name="Henrissat B."/>
            <person name="Grigoriev I.V."/>
            <person name="Spatafora J.W."/>
            <person name="Aime M.C."/>
        </authorList>
    </citation>
    <scope>NUCLEOTIDE SEQUENCE [LARGE SCALE GENOMIC DNA]</scope>
    <source>
        <strain evidence="3 4">MCA 4198</strain>
    </source>
</reference>